<reference evidence="8 9" key="1">
    <citation type="journal article" date="2012" name="J. Bacteriol.">
        <title>Draft genome sequence of the nitrophenol-degrading actinomycete Rhodococcus imtechensis RKJ300.</title>
        <authorList>
            <person name="Vikram S."/>
            <person name="Kumar S."/>
            <person name="Subramanian S."/>
            <person name="Raghava G.P."/>
        </authorList>
    </citation>
    <scope>NUCLEOTIDE SEQUENCE [LARGE SCALE GENOMIC DNA]</scope>
    <source>
        <strain evidence="8 9">RKJ300</strain>
    </source>
</reference>
<dbReference type="Pfam" id="PF23562">
    <property type="entry name" value="AMP-binding_C_3"/>
    <property type="match status" value="1"/>
</dbReference>
<evidence type="ECO:0000259" key="7">
    <source>
        <dbReference type="Pfam" id="PF00501"/>
    </source>
</evidence>
<proteinExistence type="inferred from homology"/>
<comment type="catalytic activity">
    <reaction evidence="5">
        <text>a long-chain fatty acid + ATP + CoA = a long-chain fatty acyl-CoA + AMP + diphosphate</text>
        <dbReference type="Rhea" id="RHEA:15421"/>
        <dbReference type="ChEBI" id="CHEBI:30616"/>
        <dbReference type="ChEBI" id="CHEBI:33019"/>
        <dbReference type="ChEBI" id="CHEBI:57287"/>
        <dbReference type="ChEBI" id="CHEBI:57560"/>
        <dbReference type="ChEBI" id="CHEBI:83139"/>
        <dbReference type="ChEBI" id="CHEBI:456215"/>
        <dbReference type="EC" id="6.2.1.3"/>
    </reaction>
    <physiologicalReaction direction="left-to-right" evidence="5">
        <dbReference type="Rhea" id="RHEA:15422"/>
    </physiologicalReaction>
</comment>
<dbReference type="GO" id="GO:0016020">
    <property type="term" value="C:membrane"/>
    <property type="evidence" value="ECO:0007669"/>
    <property type="project" value="TreeGrafter"/>
</dbReference>
<dbReference type="Gene3D" id="3.40.50.12780">
    <property type="entry name" value="N-terminal domain of ligase-like"/>
    <property type="match status" value="1"/>
</dbReference>
<dbReference type="PANTHER" id="PTHR43272:SF32">
    <property type="entry name" value="AMP-DEPENDENT SYNTHETASE_LIGASE DOMAIN-CONTAINING PROTEIN"/>
    <property type="match status" value="1"/>
</dbReference>
<dbReference type="InterPro" id="IPR045851">
    <property type="entry name" value="AMP-bd_C_sf"/>
</dbReference>
<gene>
    <name evidence="8" type="ORF">W59_39449</name>
</gene>
<keyword evidence="2 8" id="KW-0436">Ligase</keyword>
<comment type="similarity">
    <text evidence="1">Belongs to the ATP-dependent AMP-binding enzyme family.</text>
</comment>
<evidence type="ECO:0000313" key="8">
    <source>
        <dbReference type="EMBL" id="EID71909.1"/>
    </source>
</evidence>
<dbReference type="CDD" id="cd05907">
    <property type="entry name" value="VL_LC_FACS_like"/>
    <property type="match status" value="1"/>
</dbReference>
<evidence type="ECO:0000256" key="2">
    <source>
        <dbReference type="ARBA" id="ARBA00022598"/>
    </source>
</evidence>
<evidence type="ECO:0000256" key="5">
    <source>
        <dbReference type="ARBA" id="ARBA00024484"/>
    </source>
</evidence>
<keyword evidence="3" id="KW-0276">Fatty acid metabolism</keyword>
<comment type="caution">
    <text evidence="8">The sequence shown here is derived from an EMBL/GenBank/DDBJ whole genome shotgun (WGS) entry which is preliminary data.</text>
</comment>
<dbReference type="GO" id="GO:0004467">
    <property type="term" value="F:long-chain fatty acid-CoA ligase activity"/>
    <property type="evidence" value="ECO:0007669"/>
    <property type="project" value="UniProtKB-EC"/>
</dbReference>
<name>I0W693_RHOOP</name>
<evidence type="ECO:0000313" key="9">
    <source>
        <dbReference type="Proteomes" id="UP000006447"/>
    </source>
</evidence>
<dbReference type="InterPro" id="IPR000873">
    <property type="entry name" value="AMP-dep_synth/lig_dom"/>
</dbReference>
<dbReference type="Pfam" id="PF00501">
    <property type="entry name" value="AMP-binding"/>
    <property type="match status" value="1"/>
</dbReference>
<dbReference type="PROSITE" id="PS00455">
    <property type="entry name" value="AMP_BINDING"/>
    <property type="match status" value="1"/>
</dbReference>
<evidence type="ECO:0000256" key="4">
    <source>
        <dbReference type="ARBA" id="ARBA00023098"/>
    </source>
</evidence>
<dbReference type="PANTHER" id="PTHR43272">
    <property type="entry name" value="LONG-CHAIN-FATTY-ACID--COA LIGASE"/>
    <property type="match status" value="1"/>
</dbReference>
<evidence type="ECO:0000256" key="3">
    <source>
        <dbReference type="ARBA" id="ARBA00022832"/>
    </source>
</evidence>
<dbReference type="SUPFAM" id="SSF56801">
    <property type="entry name" value="Acetyl-CoA synthetase-like"/>
    <property type="match status" value="1"/>
</dbReference>
<feature type="domain" description="AMP-dependent synthetase/ligase" evidence="7">
    <location>
        <begin position="3"/>
        <end position="332"/>
    </location>
</feature>
<dbReference type="AlphaFoldDB" id="I0W693"/>
<sequence length="498" mass="53499">MGRVAAGLAALGVERGDTVALMLTNRPEFHIADMAALHLGAAPFSVYNTLTPRQIAEVCANAGPRVAVTERRFLEQVKLGMADIEHVVLVDADSGVEGVLRLEELEAPIGSGINVEETWRAVDPEDLLTIIYTSGTTGPSKGVELTHANVLHVLRAMTERFSMQPGGRAVSHLPAAHIGDRWANHYWPVLVGAEVTCVPEPRDLHTTLKEVRPTYFGAVPRTWEKLKDTIERSGLRHDAGEPGPLESLGLGDCRFGIVGAAPTPPSVIEFFAGLGLPLCDVWGMSETAGLATATPPERIKAGSVGLPLPGVELRTAPDGELLLRGGMVMRGYRADPARTAEALDEEGWLHTGDLAEVDDDGYVRIVDRKKDIIINASGKNMSPANIESVLKAASPLVGHVVCIGDARPYNVALVVPDSEALAGRPASDPDVHSEIASAIDRANADLARVEQIKTFTVVDAEWLPGGVELTPTMKLRRRPIMEKYADRIEQLYDRSGPP</sequence>
<dbReference type="Gene3D" id="3.30.300.30">
    <property type="match status" value="1"/>
</dbReference>
<dbReference type="InterPro" id="IPR042099">
    <property type="entry name" value="ANL_N_sf"/>
</dbReference>
<evidence type="ECO:0000256" key="1">
    <source>
        <dbReference type="ARBA" id="ARBA00006432"/>
    </source>
</evidence>
<dbReference type="InterPro" id="IPR020845">
    <property type="entry name" value="AMP-binding_CS"/>
</dbReference>
<dbReference type="EMBL" id="AJJH01000178">
    <property type="protein sequence ID" value="EID71909.1"/>
    <property type="molecule type" value="Genomic_DNA"/>
</dbReference>
<dbReference type="PATRIC" id="fig|1165867.3.peg.8090"/>
<keyword evidence="4" id="KW-0443">Lipid metabolism</keyword>
<accession>I0W693</accession>
<dbReference type="Proteomes" id="UP000006447">
    <property type="component" value="Unassembled WGS sequence"/>
</dbReference>
<protein>
    <recommendedName>
        <fullName evidence="6">Acyl-CoA synthetase</fullName>
    </recommendedName>
</protein>
<organism evidence="8 9">
    <name type="scientific">Rhodococcus opacus RKJ300 = JCM 13270</name>
    <dbReference type="NCBI Taxonomy" id="1165867"/>
    <lineage>
        <taxon>Bacteria</taxon>
        <taxon>Bacillati</taxon>
        <taxon>Actinomycetota</taxon>
        <taxon>Actinomycetes</taxon>
        <taxon>Mycobacteriales</taxon>
        <taxon>Nocardiaceae</taxon>
        <taxon>Rhodococcus</taxon>
    </lineage>
</organism>
<evidence type="ECO:0000256" key="6">
    <source>
        <dbReference type="ARBA" id="ARBA00032875"/>
    </source>
</evidence>